<keyword evidence="4" id="KW-1185">Reference proteome</keyword>
<accession>A0AAV6T1A7</accession>
<name>A0AAV6T1A7_SOLSE</name>
<proteinExistence type="predicted"/>
<evidence type="ECO:0000313" key="3">
    <source>
        <dbReference type="EMBL" id="KAG7523197.1"/>
    </source>
</evidence>
<feature type="coiled-coil region" evidence="1">
    <location>
        <begin position="196"/>
        <end position="223"/>
    </location>
</feature>
<feature type="coiled-coil region" evidence="1">
    <location>
        <begin position="59"/>
        <end position="86"/>
    </location>
</feature>
<keyword evidence="2" id="KW-1133">Transmembrane helix</keyword>
<reference evidence="3 4" key="1">
    <citation type="journal article" date="2021" name="Sci. Rep.">
        <title>Chromosome anchoring in Senegalese sole (Solea senegalensis) reveals sex-associated markers and genome rearrangements in flatfish.</title>
        <authorList>
            <person name="Guerrero-Cozar I."/>
            <person name="Gomez-Garrido J."/>
            <person name="Berbel C."/>
            <person name="Martinez-Blanch J.F."/>
            <person name="Alioto T."/>
            <person name="Claros M.G."/>
            <person name="Gagnaire P.A."/>
            <person name="Manchado M."/>
        </authorList>
    </citation>
    <scope>NUCLEOTIDE SEQUENCE [LARGE SCALE GENOMIC DNA]</scope>
    <source>
        <strain evidence="3">Sse05_10M</strain>
    </source>
</reference>
<gene>
    <name evidence="3" type="ORF">JOB18_041557</name>
</gene>
<organism evidence="3 4">
    <name type="scientific">Solea senegalensis</name>
    <name type="common">Senegalese sole</name>
    <dbReference type="NCBI Taxonomy" id="28829"/>
    <lineage>
        <taxon>Eukaryota</taxon>
        <taxon>Metazoa</taxon>
        <taxon>Chordata</taxon>
        <taxon>Craniata</taxon>
        <taxon>Vertebrata</taxon>
        <taxon>Euteleostomi</taxon>
        <taxon>Actinopterygii</taxon>
        <taxon>Neopterygii</taxon>
        <taxon>Teleostei</taxon>
        <taxon>Neoteleostei</taxon>
        <taxon>Acanthomorphata</taxon>
        <taxon>Carangaria</taxon>
        <taxon>Pleuronectiformes</taxon>
        <taxon>Pleuronectoidei</taxon>
        <taxon>Soleidae</taxon>
        <taxon>Solea</taxon>
    </lineage>
</organism>
<dbReference type="EMBL" id="JAGKHQ010000002">
    <property type="protein sequence ID" value="KAG7523197.1"/>
    <property type="molecule type" value="Genomic_DNA"/>
</dbReference>
<keyword evidence="2" id="KW-0472">Membrane</keyword>
<keyword evidence="2" id="KW-0812">Transmembrane</keyword>
<dbReference type="AlphaFoldDB" id="A0AAV6T1A7"/>
<evidence type="ECO:0000256" key="1">
    <source>
        <dbReference type="SAM" id="Coils"/>
    </source>
</evidence>
<feature type="coiled-coil region" evidence="1">
    <location>
        <begin position="112"/>
        <end position="160"/>
    </location>
</feature>
<evidence type="ECO:0000313" key="4">
    <source>
        <dbReference type="Proteomes" id="UP000693946"/>
    </source>
</evidence>
<dbReference type="Proteomes" id="UP000693946">
    <property type="component" value="Linkage Group LG10"/>
</dbReference>
<comment type="caution">
    <text evidence="3">The sequence shown here is derived from an EMBL/GenBank/DDBJ whole genome shotgun (WGS) entry which is preliminary data.</text>
</comment>
<feature type="transmembrane region" description="Helical" evidence="2">
    <location>
        <begin position="160"/>
        <end position="184"/>
    </location>
</feature>
<protein>
    <submittedName>
        <fullName evidence="3">Uncharacterized protein</fullName>
    </submittedName>
</protein>
<keyword evidence="1" id="KW-0175">Coiled coil</keyword>
<evidence type="ECO:0000256" key="2">
    <source>
        <dbReference type="SAM" id="Phobius"/>
    </source>
</evidence>
<sequence>MDHVVFRGAVEQQHLQQLKQVAQDVIRPLMKGLHSFNHVSEMLLCIEPGVILRPESQCFHDIRQQIEKMNEKLQESQSIANTERRRIDGETEHLTAELSHLANQKSQTMSRLNDLKMTLNSHRSNLESYRASLELEKRNLQSAKNTRDNMRRRRDAAETTSAVGAGLFVIPIIGWIAGGIMLGVSAAEWNETNAAVDRATEEVDRCESQVDEYTDKVSEYSSRICQAECDITMADNKIHEIEANLRAVSVKREFVADVQEKIRHAVHQLGQLCVVGSVAEVQTRYMIVLEPVIQVFEEMTTALSRITGDELLHTEGIHSLMCDMKEKQGKLKQLVDSKRSLGYDDYY</sequence>